<dbReference type="Pfam" id="PF00092">
    <property type="entry name" value="VWA"/>
    <property type="match status" value="1"/>
</dbReference>
<dbReference type="InterPro" id="IPR013608">
    <property type="entry name" value="VWA_N"/>
</dbReference>
<feature type="domain" description="VWFA" evidence="16">
    <location>
        <begin position="249"/>
        <end position="437"/>
    </location>
</feature>
<gene>
    <name evidence="18" type="primary">LOC106054164</name>
</gene>
<dbReference type="InterPro" id="IPR002035">
    <property type="entry name" value="VWF_A"/>
</dbReference>
<evidence type="ECO:0000313" key="18">
    <source>
        <dbReference type="RefSeq" id="XP_055881286.1"/>
    </source>
</evidence>
<dbReference type="SUPFAM" id="SSF53300">
    <property type="entry name" value="vWA-like"/>
    <property type="match status" value="1"/>
</dbReference>
<evidence type="ECO:0000256" key="9">
    <source>
        <dbReference type="ARBA" id="ARBA00022882"/>
    </source>
</evidence>
<dbReference type="PANTHER" id="PTHR10166:SF67">
    <property type="entry name" value="VWFA DOMAIN-CONTAINING PROTEIN"/>
    <property type="match status" value="1"/>
</dbReference>
<keyword evidence="9" id="KW-0851">Voltage-gated channel</keyword>
<dbReference type="GeneID" id="106054164"/>
<dbReference type="InterPro" id="IPR013680">
    <property type="entry name" value="VDCC_a2/dsu"/>
</dbReference>
<dbReference type="GO" id="GO:0005891">
    <property type="term" value="C:voltage-gated calcium channel complex"/>
    <property type="evidence" value="ECO:0007669"/>
    <property type="project" value="TreeGrafter"/>
</dbReference>
<evidence type="ECO:0000313" key="17">
    <source>
        <dbReference type="Proteomes" id="UP001165740"/>
    </source>
</evidence>
<keyword evidence="10" id="KW-1133">Transmembrane helix</keyword>
<keyword evidence="15" id="KW-0407">Ion channel</keyword>
<dbReference type="FunFam" id="3.40.50.410:FF:000007">
    <property type="entry name" value="Calcium voltage-gated channel auxiliary subunit alpha2delta 3"/>
    <property type="match status" value="1"/>
</dbReference>
<keyword evidence="14" id="KW-0325">Glycoprotein</keyword>
<organism evidence="17 18">
    <name type="scientific">Biomphalaria glabrata</name>
    <name type="common">Bloodfluke planorb</name>
    <name type="synonym">Freshwater snail</name>
    <dbReference type="NCBI Taxonomy" id="6526"/>
    <lineage>
        <taxon>Eukaryota</taxon>
        <taxon>Metazoa</taxon>
        <taxon>Spiralia</taxon>
        <taxon>Lophotrochozoa</taxon>
        <taxon>Mollusca</taxon>
        <taxon>Gastropoda</taxon>
        <taxon>Heterobranchia</taxon>
        <taxon>Euthyneura</taxon>
        <taxon>Panpulmonata</taxon>
        <taxon>Hygrophila</taxon>
        <taxon>Lymnaeoidea</taxon>
        <taxon>Planorbidae</taxon>
        <taxon>Biomphalaria</taxon>
    </lineage>
</organism>
<comment type="subcellular location">
    <subcellularLocation>
        <location evidence="1">Membrane</location>
        <topology evidence="1">Single-pass type I membrane protein</topology>
    </subcellularLocation>
</comment>
<dbReference type="OrthoDB" id="10054666at2759"/>
<dbReference type="PROSITE" id="PS50234">
    <property type="entry name" value="VWFA"/>
    <property type="match status" value="1"/>
</dbReference>
<dbReference type="OMA" id="NRTKTHQ"/>
<dbReference type="InterPro" id="IPR051173">
    <property type="entry name" value="Ca_channel_alpha-2/delta"/>
</dbReference>
<dbReference type="SMART" id="SM00327">
    <property type="entry name" value="VWA"/>
    <property type="match status" value="1"/>
</dbReference>
<keyword evidence="13" id="KW-1015">Disulfide bond</keyword>
<dbReference type="GO" id="GO:0005245">
    <property type="term" value="F:voltage-gated calcium channel activity"/>
    <property type="evidence" value="ECO:0007669"/>
    <property type="project" value="TreeGrafter"/>
</dbReference>
<dbReference type="PANTHER" id="PTHR10166">
    <property type="entry name" value="VOLTAGE-DEPENDENT CALCIUM CHANNEL SUBUNIT ALPHA-2/DELTA-RELATED"/>
    <property type="match status" value="1"/>
</dbReference>
<keyword evidence="8" id="KW-0106">Calcium</keyword>
<evidence type="ECO:0000256" key="10">
    <source>
        <dbReference type="ARBA" id="ARBA00022989"/>
    </source>
</evidence>
<keyword evidence="11" id="KW-0406">Ion transport</keyword>
<dbReference type="InterPro" id="IPR036465">
    <property type="entry name" value="vWFA_dom_sf"/>
</dbReference>
<evidence type="ECO:0000256" key="4">
    <source>
        <dbReference type="ARBA" id="ARBA00022673"/>
    </source>
</evidence>
<dbReference type="AlphaFoldDB" id="A0A9W3A1U2"/>
<keyword evidence="3" id="KW-0109">Calcium transport</keyword>
<dbReference type="Pfam" id="PF08399">
    <property type="entry name" value="VWA_N"/>
    <property type="match status" value="1"/>
</dbReference>
<evidence type="ECO:0000256" key="8">
    <source>
        <dbReference type="ARBA" id="ARBA00022837"/>
    </source>
</evidence>
<evidence type="ECO:0000256" key="7">
    <source>
        <dbReference type="ARBA" id="ARBA00022729"/>
    </source>
</evidence>
<protein>
    <submittedName>
        <fullName evidence="18">Voltage-dependent calcium channel subunit alpha-2/delta-2-like isoform X1</fullName>
    </submittedName>
</protein>
<evidence type="ECO:0000256" key="3">
    <source>
        <dbReference type="ARBA" id="ARBA00022568"/>
    </source>
</evidence>
<sequence>MAPIRNMRSNVYGLVVLKPITFMVLALGLFINDAHAKNMPPLSTIQNWVSSIDTNLQSLPHVQPILKMRYMQNDSNQNIKRSYLPINGTELVITMSKSLSEMMLKKMDALWKLVSAAESAAAAYQWNKNLVKESVNYVSSKDSHQNLTLTYVERFKKEVNFNTSSVHIPVEIYDGDIEILNGLNWSAALDEQFAKNYNNDSDILWQYFGSHTGFMRSFPAATWPQTPPVDLYDVRRQSWYTQGSSSPKDMMILIDKSGSTHGQSLQLMKNAVKSILDTLGENDFVNIIAFGEKPEFVSTCFNHTAFVQANFRNKKRLEKDVDLIKASGQADFSKAIQFAFEKFQEFNNATDPSLNIGANCNKVIMLLTDGGTDTAESVFEKYNWPEKSVRVFTYAVGPTPNPVHAIRWMACANRGFFSQIPAMGAIRAKVQAYTKNLTKTMQLSGAQHILWEGTVDPREYIPVLSRPQVIQNKKTFEWGNIYEDYMGLGLMTTVTLPVYNRSLGSSNQTILGVMGIDVTTSKLEAMTPFDKIGPNGYSFAINPNGYVVFHPNLLPTGKSVKEPPNIDMLELEIDEDNPELADLRSKMIDSKTGNQTTKTLFLSPDQRYVTFDTATYWYTDISNTSFRLAITVPKYQTKWQNFSADFKKINLSNINTDHFAVLVAPWNYHKNLTKQKNLSLADVKNLLAKDPNPENWNLNLLYHLAWDESILGDSSIQDFLLKFYNNTNTTDLKEEKNGVFIMTNGGITLVSPKSKAKYFEGDHDPRNSSIYKRAQHYDKCIFMADYIEGPRSNTSAEPDITMACAVVYLEKDNIVDKPAVVGEWISHSVIIDLVKNASKIEPNFLTCSDTTELHCYLVDEGGFLVASNADNALENIGRFFGEVEPAIFMRLDGDLFNKAKQYDFQALCSPETDTASAAFRGFTIPTMSMFFEVLNVGWWTSKVTWAYSSFNFFSWLFSPTIEVLADSDEENKEEECVKQIQQYYIKDESRPESDWKVECFNYTRIFKVFKLSHSNLLFIVAEPVGETERCEDSLIYQKPSRVSEDDEETIVCSMAQNPRKRLRPYQCYHHDPREDDSQCGCVNIKASVMSVMIAVVVVMWQWTTQPRIEILCWLSTC</sequence>
<keyword evidence="17" id="KW-1185">Reference proteome</keyword>
<dbReference type="Proteomes" id="UP001165740">
    <property type="component" value="Chromosome 4"/>
</dbReference>
<evidence type="ECO:0000256" key="2">
    <source>
        <dbReference type="ARBA" id="ARBA00022448"/>
    </source>
</evidence>
<evidence type="ECO:0000256" key="13">
    <source>
        <dbReference type="ARBA" id="ARBA00023157"/>
    </source>
</evidence>
<evidence type="ECO:0000256" key="6">
    <source>
        <dbReference type="ARBA" id="ARBA00022723"/>
    </source>
</evidence>
<keyword evidence="2" id="KW-0813">Transport</keyword>
<evidence type="ECO:0000256" key="5">
    <source>
        <dbReference type="ARBA" id="ARBA00022692"/>
    </source>
</evidence>
<accession>A0A9W3A1U2</accession>
<proteinExistence type="predicted"/>
<dbReference type="Gene3D" id="3.40.50.410">
    <property type="entry name" value="von Willebrand factor, type A domain"/>
    <property type="match status" value="1"/>
</dbReference>
<dbReference type="GO" id="GO:0046872">
    <property type="term" value="F:metal ion binding"/>
    <property type="evidence" value="ECO:0007669"/>
    <property type="project" value="UniProtKB-KW"/>
</dbReference>
<keyword evidence="4" id="KW-0107">Calcium channel</keyword>
<evidence type="ECO:0000256" key="1">
    <source>
        <dbReference type="ARBA" id="ARBA00004479"/>
    </source>
</evidence>
<reference evidence="18" key="1">
    <citation type="submission" date="2025-08" db="UniProtKB">
        <authorList>
            <consortium name="RefSeq"/>
        </authorList>
    </citation>
    <scope>IDENTIFICATION</scope>
</reference>
<keyword evidence="6" id="KW-0479">Metal-binding</keyword>
<dbReference type="Pfam" id="PF08473">
    <property type="entry name" value="VGCC_alpha2"/>
    <property type="match status" value="1"/>
</dbReference>
<evidence type="ECO:0000256" key="11">
    <source>
        <dbReference type="ARBA" id="ARBA00023065"/>
    </source>
</evidence>
<dbReference type="RefSeq" id="XP_055881286.1">
    <property type="nucleotide sequence ID" value="XM_056025311.1"/>
</dbReference>
<evidence type="ECO:0000256" key="12">
    <source>
        <dbReference type="ARBA" id="ARBA00023136"/>
    </source>
</evidence>
<dbReference type="Gene3D" id="3.30.450.20">
    <property type="entry name" value="PAS domain"/>
    <property type="match status" value="1"/>
</dbReference>
<evidence type="ECO:0000259" key="16">
    <source>
        <dbReference type="PROSITE" id="PS50234"/>
    </source>
</evidence>
<keyword evidence="7" id="KW-0732">Signal</keyword>
<evidence type="ECO:0000256" key="15">
    <source>
        <dbReference type="ARBA" id="ARBA00023303"/>
    </source>
</evidence>
<evidence type="ECO:0000256" key="14">
    <source>
        <dbReference type="ARBA" id="ARBA00023180"/>
    </source>
</evidence>
<keyword evidence="5" id="KW-0812">Transmembrane</keyword>
<name>A0A9W3A1U2_BIOGL</name>
<keyword evidence="12" id="KW-0472">Membrane</keyword>